<evidence type="ECO:0000256" key="8">
    <source>
        <dbReference type="ARBA" id="ARBA00023157"/>
    </source>
</evidence>
<sequence length="537" mass="58964">MIALLIQDVDIVGSVIAAMRSSRSSVFQFLLGVGSAQAVTPEDCASFASRLNLPNTIIHETTFIATGTNISLPDNHPSCAIPFQVSSVDICRVVFVTTTGPTSNISLEAWLPSEWSGRFLGTGNGGMNGCIQYGDLNYGATHQFATIGTNNGHDGTSGAPFLNNPGVIEDYVYRAVHLEAQLGKEIAQQYYGKEHTKSYYLGCSTGGRQGFKEAQSFPEDYDGIVAGAPAFDLIALMYWTGQLFLKTGTNETSRFLSPAEWELVYADVFKQCDGLDGLEDGILEDPSLCQYRPEGLICAEGSTDGCLSGEQAATVRAIFSPVYGLDGQYIFPRLQPGSNATARLLNGQPHQYPLDWWRYVVYNDIKWDLSTMTPEDYAVASKQDPWKVSTWEGDLSAAKDRGVKVLHYHGMQDNAISSDNSERYYNHVSRTMNLPSKELDDFYRYFRISGMAHCRDGTGASMIGGNPETFASYDPDANVLAAIVRWVEEGVAPEFILGSRLTASGEVDLQRRHCKYPTRNVFKGQGDPSKPDSWQCI</sequence>
<comment type="caution">
    <text evidence="11">The sequence shown here is derived from an EMBL/GenBank/DDBJ whole genome shotgun (WGS) entry which is preliminary data.</text>
</comment>
<evidence type="ECO:0000256" key="6">
    <source>
        <dbReference type="ARBA" id="ARBA00022801"/>
    </source>
</evidence>
<dbReference type="EC" id="3.1.1.-" evidence="10"/>
<dbReference type="SUPFAM" id="SSF53474">
    <property type="entry name" value="alpha/beta-Hydrolases"/>
    <property type="match status" value="1"/>
</dbReference>
<organism evidence="11 12">
    <name type="scientific">Colletotrichum phormii</name>
    <dbReference type="NCBI Taxonomy" id="359342"/>
    <lineage>
        <taxon>Eukaryota</taxon>
        <taxon>Fungi</taxon>
        <taxon>Dikarya</taxon>
        <taxon>Ascomycota</taxon>
        <taxon>Pezizomycotina</taxon>
        <taxon>Sordariomycetes</taxon>
        <taxon>Hypocreomycetidae</taxon>
        <taxon>Glomerellales</taxon>
        <taxon>Glomerellaceae</taxon>
        <taxon>Colletotrichum</taxon>
        <taxon>Colletotrichum acutatum species complex</taxon>
    </lineage>
</organism>
<evidence type="ECO:0000256" key="5">
    <source>
        <dbReference type="ARBA" id="ARBA00022729"/>
    </source>
</evidence>
<keyword evidence="3" id="KW-0119">Carbohydrate metabolism</keyword>
<evidence type="ECO:0000256" key="2">
    <source>
        <dbReference type="ARBA" id="ARBA00022487"/>
    </source>
</evidence>
<dbReference type="PANTHER" id="PTHR33938:SF15">
    <property type="entry name" value="FERULOYL ESTERASE B-RELATED"/>
    <property type="match status" value="1"/>
</dbReference>
<reference evidence="11" key="1">
    <citation type="submission" date="2021-06" db="EMBL/GenBank/DDBJ databases">
        <title>Comparative genomics, transcriptomics and evolutionary studies reveal genomic signatures of adaptation to plant cell wall in hemibiotrophic fungi.</title>
        <authorList>
            <consortium name="DOE Joint Genome Institute"/>
            <person name="Baroncelli R."/>
            <person name="Diaz J.F."/>
            <person name="Benocci T."/>
            <person name="Peng M."/>
            <person name="Battaglia E."/>
            <person name="Haridas S."/>
            <person name="Andreopoulos W."/>
            <person name="Labutti K."/>
            <person name="Pangilinan J."/>
            <person name="Floch G.L."/>
            <person name="Makela M.R."/>
            <person name="Henrissat B."/>
            <person name="Grigoriev I.V."/>
            <person name="Crouch J.A."/>
            <person name="De Vries R.P."/>
            <person name="Sukno S.A."/>
            <person name="Thon M.R."/>
        </authorList>
    </citation>
    <scope>NUCLEOTIDE SEQUENCE</scope>
    <source>
        <strain evidence="11">CBS 102054</strain>
    </source>
</reference>
<dbReference type="RefSeq" id="XP_060441182.1">
    <property type="nucleotide sequence ID" value="XM_060581357.1"/>
</dbReference>
<proteinExistence type="inferred from homology"/>
<evidence type="ECO:0000313" key="12">
    <source>
        <dbReference type="Proteomes" id="UP001243989"/>
    </source>
</evidence>
<keyword evidence="4" id="KW-0479">Metal-binding</keyword>
<dbReference type="GO" id="GO:0045493">
    <property type="term" value="P:xylan catabolic process"/>
    <property type="evidence" value="ECO:0007669"/>
    <property type="project" value="UniProtKB-KW"/>
</dbReference>
<keyword evidence="3" id="KW-0624">Polysaccharide degradation</keyword>
<dbReference type="Proteomes" id="UP001243989">
    <property type="component" value="Unassembled WGS sequence"/>
</dbReference>
<dbReference type="GO" id="GO:0046872">
    <property type="term" value="F:metal ion binding"/>
    <property type="evidence" value="ECO:0007669"/>
    <property type="project" value="UniProtKB-KW"/>
</dbReference>
<evidence type="ECO:0000256" key="7">
    <source>
        <dbReference type="ARBA" id="ARBA00022837"/>
    </source>
</evidence>
<evidence type="ECO:0000256" key="4">
    <source>
        <dbReference type="ARBA" id="ARBA00022723"/>
    </source>
</evidence>
<keyword evidence="7" id="KW-0106">Calcium</keyword>
<name>A0AAJ0ED32_9PEZI</name>
<keyword evidence="2" id="KW-0719">Serine esterase</keyword>
<evidence type="ECO:0000256" key="10">
    <source>
        <dbReference type="RuleBase" id="RU361238"/>
    </source>
</evidence>
<evidence type="ECO:0000256" key="9">
    <source>
        <dbReference type="ARBA" id="ARBA00034075"/>
    </source>
</evidence>
<dbReference type="GeneID" id="85466219"/>
<keyword evidence="5" id="KW-0732">Signal</keyword>
<dbReference type="AlphaFoldDB" id="A0AAJ0ED32"/>
<evidence type="ECO:0000256" key="1">
    <source>
        <dbReference type="ARBA" id="ARBA00006249"/>
    </source>
</evidence>
<dbReference type="InterPro" id="IPR011118">
    <property type="entry name" value="Tannase/feruloyl_esterase"/>
</dbReference>
<dbReference type="PANTHER" id="PTHR33938">
    <property type="entry name" value="FERULOYL ESTERASE B-RELATED"/>
    <property type="match status" value="1"/>
</dbReference>
<accession>A0AAJ0ED32</accession>
<dbReference type="GO" id="GO:0030600">
    <property type="term" value="F:feruloyl esterase activity"/>
    <property type="evidence" value="ECO:0007669"/>
    <property type="project" value="UniProtKB-EC"/>
</dbReference>
<dbReference type="Pfam" id="PF07519">
    <property type="entry name" value="Tannase"/>
    <property type="match status" value="2"/>
</dbReference>
<keyword evidence="8" id="KW-1015">Disulfide bond</keyword>
<comment type="similarity">
    <text evidence="1 10">Belongs to the tannase family.</text>
</comment>
<gene>
    <name evidence="11" type="ORF">BDP81DRAFT_100014</name>
</gene>
<evidence type="ECO:0000256" key="3">
    <source>
        <dbReference type="ARBA" id="ARBA00022651"/>
    </source>
</evidence>
<dbReference type="InterPro" id="IPR029058">
    <property type="entry name" value="AB_hydrolase_fold"/>
</dbReference>
<keyword evidence="6 10" id="KW-0378">Hydrolase</keyword>
<keyword evidence="12" id="KW-1185">Reference proteome</keyword>
<dbReference type="EMBL" id="JAHMHQ010000021">
    <property type="protein sequence ID" value="KAK1625187.1"/>
    <property type="molecule type" value="Genomic_DNA"/>
</dbReference>
<evidence type="ECO:0000313" key="11">
    <source>
        <dbReference type="EMBL" id="KAK1625187.1"/>
    </source>
</evidence>
<comment type="catalytic activity">
    <reaction evidence="9">
        <text>feruloyl-polysaccharide + H2O = ferulate + polysaccharide.</text>
        <dbReference type="EC" id="3.1.1.73"/>
    </reaction>
</comment>
<protein>
    <recommendedName>
        <fullName evidence="10">Carboxylic ester hydrolase</fullName>
        <ecNumber evidence="10">3.1.1.-</ecNumber>
    </recommendedName>
</protein>
<keyword evidence="3" id="KW-0858">Xylan degradation</keyword>